<evidence type="ECO:0008006" key="4">
    <source>
        <dbReference type="Google" id="ProtNLM"/>
    </source>
</evidence>
<reference evidence="2 3" key="1">
    <citation type="submission" date="2019-03" db="EMBL/GenBank/DDBJ databases">
        <title>Genomic Encyclopedia of Type Strains, Phase IV (KMG-IV): sequencing the most valuable type-strain genomes for metagenomic binning, comparative biology and taxonomic classification.</title>
        <authorList>
            <person name="Goeker M."/>
        </authorList>
    </citation>
    <scope>NUCLEOTIDE SEQUENCE [LARGE SCALE GENOMIC DNA]</scope>
    <source>
        <strain evidence="2 3">DSM 15969</strain>
    </source>
</reference>
<evidence type="ECO:0000313" key="3">
    <source>
        <dbReference type="Proteomes" id="UP000295063"/>
    </source>
</evidence>
<protein>
    <recommendedName>
        <fullName evidence="4">DUF116 domain-containing protein</fullName>
    </recommendedName>
</protein>
<keyword evidence="1" id="KW-0472">Membrane</keyword>
<dbReference type="RefSeq" id="WP_132073903.1">
    <property type="nucleotide sequence ID" value="NZ_DAIMLW010000051.1"/>
</dbReference>
<keyword evidence="3" id="KW-1185">Reference proteome</keyword>
<dbReference type="Pfam" id="PF01976">
    <property type="entry name" value="DUF116"/>
    <property type="match status" value="1"/>
</dbReference>
<dbReference type="OrthoDB" id="9787348at2"/>
<evidence type="ECO:0000313" key="2">
    <source>
        <dbReference type="EMBL" id="TCL39894.1"/>
    </source>
</evidence>
<proteinExistence type="predicted"/>
<accession>A0A4R1Q4A1</accession>
<evidence type="ECO:0000256" key="1">
    <source>
        <dbReference type="SAM" id="Phobius"/>
    </source>
</evidence>
<dbReference type="AlphaFoldDB" id="A0A4R1Q4A1"/>
<dbReference type="InterPro" id="IPR002829">
    <property type="entry name" value="DUF116"/>
</dbReference>
<dbReference type="PANTHER" id="PTHR43801:SF1">
    <property type="entry name" value="POLYPRENYL SYNTHETASE"/>
    <property type="match status" value="1"/>
</dbReference>
<keyword evidence="1" id="KW-0812">Transmembrane</keyword>
<gene>
    <name evidence="2" type="ORF">EV210_10190</name>
</gene>
<comment type="caution">
    <text evidence="2">The sequence shown here is derived from an EMBL/GenBank/DDBJ whole genome shotgun (WGS) entry which is preliminary data.</text>
</comment>
<dbReference type="Proteomes" id="UP000295063">
    <property type="component" value="Unassembled WGS sequence"/>
</dbReference>
<feature type="transmembrane region" description="Helical" evidence="1">
    <location>
        <begin position="12"/>
        <end position="32"/>
    </location>
</feature>
<dbReference type="EMBL" id="SLUI01000001">
    <property type="protein sequence ID" value="TCL39894.1"/>
    <property type="molecule type" value="Genomic_DNA"/>
</dbReference>
<dbReference type="PANTHER" id="PTHR43801">
    <property type="entry name" value="NUCLEOTIDE-BINDING PROTEIN-RELATED"/>
    <property type="match status" value="1"/>
</dbReference>
<name>A0A4R1Q4A1_9FIRM</name>
<feature type="transmembrane region" description="Helical" evidence="1">
    <location>
        <begin position="52"/>
        <end position="75"/>
    </location>
</feature>
<organism evidence="2 3">
    <name type="scientific">Anaerospora hongkongensis</name>
    <dbReference type="NCBI Taxonomy" id="244830"/>
    <lineage>
        <taxon>Bacteria</taxon>
        <taxon>Bacillati</taxon>
        <taxon>Bacillota</taxon>
        <taxon>Negativicutes</taxon>
        <taxon>Selenomonadales</taxon>
        <taxon>Sporomusaceae</taxon>
        <taxon>Anaerospora</taxon>
    </lineage>
</organism>
<sequence>MIGAVTRPKKRVFLALTLVSLCLAALSTYGLWKVSSPGLATISSYLPNLLGIVLVGVILSIAIGLGGIVLAILGFPTLSFFQRSAWTTINMLFPIAMRLGKLLDIDKERVEHSFIEVSNHLVRRKGIKVSPDRLLILTPHCIQQEACPHKITRDVNNCRSCGACQVGDLLEISRRYGVHFAVATGGTLARKIIKTIRPKAVLAIACERDLTSGIQDAFPLPVIGILNERPEGPCCNTRVDLAQVEAALHNFLDCED</sequence>
<keyword evidence="1" id="KW-1133">Transmembrane helix</keyword>